<dbReference type="Gene3D" id="1.20.1050.10">
    <property type="match status" value="1"/>
</dbReference>
<accession>A0A2A6BDT6</accession>
<dbReference type="InterPro" id="IPR040079">
    <property type="entry name" value="Glutathione_S-Trfase"/>
</dbReference>
<name>A0A2A6BDT6_PRIPA</name>
<dbReference type="Gene3D" id="3.40.30.10">
    <property type="entry name" value="Glutaredoxin"/>
    <property type="match status" value="1"/>
</dbReference>
<dbReference type="Proteomes" id="UP000005239">
    <property type="component" value="Unassembled WGS sequence"/>
</dbReference>
<keyword evidence="2" id="KW-1185">Reference proteome</keyword>
<dbReference type="SUPFAM" id="SSF47616">
    <property type="entry name" value="GST C-terminal domain-like"/>
    <property type="match status" value="1"/>
</dbReference>
<dbReference type="CDD" id="cd03039">
    <property type="entry name" value="GST_N_Sigma_like"/>
    <property type="match status" value="1"/>
</dbReference>
<dbReference type="Pfam" id="PF14497">
    <property type="entry name" value="GST_C_3"/>
    <property type="match status" value="1"/>
</dbReference>
<dbReference type="AlphaFoldDB" id="A0A2A6BDT6"/>
<gene>
    <name evidence="1" type="primary">WBGene00277635</name>
</gene>
<dbReference type="GO" id="GO:0004364">
    <property type="term" value="F:glutathione transferase activity"/>
    <property type="evidence" value="ECO:0000318"/>
    <property type="project" value="GO_Central"/>
</dbReference>
<dbReference type="InterPro" id="IPR004046">
    <property type="entry name" value="GST_C"/>
</dbReference>
<dbReference type="EnsemblMetazoa" id="PPA39266.1">
    <property type="protein sequence ID" value="PPA39266.1"/>
    <property type="gene ID" value="WBGene00277635"/>
</dbReference>
<reference evidence="1" key="2">
    <citation type="submission" date="2022-06" db="UniProtKB">
        <authorList>
            <consortium name="EnsemblMetazoa"/>
        </authorList>
    </citation>
    <scope>IDENTIFICATION</scope>
    <source>
        <strain evidence="1">PS312</strain>
    </source>
</reference>
<dbReference type="PANTHER" id="PTHR11571:SF150">
    <property type="entry name" value="GLUTATHIONE S-TRANSFERASE"/>
    <property type="match status" value="1"/>
</dbReference>
<dbReference type="PROSITE" id="PS50404">
    <property type="entry name" value="GST_NTER"/>
    <property type="match status" value="1"/>
</dbReference>
<dbReference type="InterPro" id="IPR010987">
    <property type="entry name" value="Glutathione-S-Trfase_C-like"/>
</dbReference>
<proteinExistence type="predicted"/>
<dbReference type="SFLD" id="SFLDG00363">
    <property type="entry name" value="AMPS_(cytGST):_Alpha-__Mu-__Pi"/>
    <property type="match status" value="1"/>
</dbReference>
<dbReference type="SFLD" id="SFLDG01205">
    <property type="entry name" value="AMPS.1"/>
    <property type="match status" value="1"/>
</dbReference>
<dbReference type="FunFam" id="1.20.1050.10:FF:000030">
    <property type="entry name" value="Glutathione S-transferase S1"/>
    <property type="match status" value="1"/>
</dbReference>
<reference evidence="2" key="1">
    <citation type="journal article" date="2008" name="Nat. Genet.">
        <title>The Pristionchus pacificus genome provides a unique perspective on nematode lifestyle and parasitism.</title>
        <authorList>
            <person name="Dieterich C."/>
            <person name="Clifton S.W."/>
            <person name="Schuster L.N."/>
            <person name="Chinwalla A."/>
            <person name="Delehaunty K."/>
            <person name="Dinkelacker I."/>
            <person name="Fulton L."/>
            <person name="Fulton R."/>
            <person name="Godfrey J."/>
            <person name="Minx P."/>
            <person name="Mitreva M."/>
            <person name="Roeseler W."/>
            <person name="Tian H."/>
            <person name="Witte H."/>
            <person name="Yang S.P."/>
            <person name="Wilson R.K."/>
            <person name="Sommer R.J."/>
        </authorList>
    </citation>
    <scope>NUCLEOTIDE SEQUENCE [LARGE SCALE GENOMIC DNA]</scope>
    <source>
        <strain evidence="2">PS312</strain>
    </source>
</reference>
<evidence type="ECO:0000313" key="2">
    <source>
        <dbReference type="Proteomes" id="UP000005239"/>
    </source>
</evidence>
<dbReference type="InterPro" id="IPR036249">
    <property type="entry name" value="Thioredoxin-like_sf"/>
</dbReference>
<dbReference type="InterPro" id="IPR004045">
    <property type="entry name" value="Glutathione_S-Trfase_N"/>
</dbReference>
<dbReference type="GO" id="GO:0006749">
    <property type="term" value="P:glutathione metabolic process"/>
    <property type="evidence" value="ECO:0000318"/>
    <property type="project" value="GO_Central"/>
</dbReference>
<dbReference type="SUPFAM" id="SSF52833">
    <property type="entry name" value="Thioredoxin-like"/>
    <property type="match status" value="1"/>
</dbReference>
<dbReference type="PROSITE" id="PS50405">
    <property type="entry name" value="GST_CTER"/>
    <property type="match status" value="1"/>
</dbReference>
<protein>
    <submittedName>
        <fullName evidence="1">Glutathione S-transferase</fullName>
    </submittedName>
</protein>
<dbReference type="OrthoDB" id="414243at2759"/>
<evidence type="ECO:0000313" key="1">
    <source>
        <dbReference type="EnsemblMetazoa" id="PPA39266.1"/>
    </source>
</evidence>
<accession>A0A8R1YVY3</accession>
<dbReference type="InterPro" id="IPR036282">
    <property type="entry name" value="Glutathione-S-Trfase_C_sf"/>
</dbReference>
<dbReference type="SFLD" id="SFLDS00019">
    <property type="entry name" value="Glutathione_Transferase_(cytos"/>
    <property type="match status" value="1"/>
</dbReference>
<dbReference type="CDD" id="cd03192">
    <property type="entry name" value="GST_C_Sigma_like"/>
    <property type="match status" value="1"/>
</dbReference>
<dbReference type="InterPro" id="IPR050213">
    <property type="entry name" value="GST_superfamily"/>
</dbReference>
<organism evidence="1 2">
    <name type="scientific">Pristionchus pacificus</name>
    <name type="common">Parasitic nematode worm</name>
    <dbReference type="NCBI Taxonomy" id="54126"/>
    <lineage>
        <taxon>Eukaryota</taxon>
        <taxon>Metazoa</taxon>
        <taxon>Ecdysozoa</taxon>
        <taxon>Nematoda</taxon>
        <taxon>Chromadorea</taxon>
        <taxon>Rhabditida</taxon>
        <taxon>Rhabditina</taxon>
        <taxon>Diplogasteromorpha</taxon>
        <taxon>Diplogasteroidea</taxon>
        <taxon>Neodiplogasteridae</taxon>
        <taxon>Pristionchus</taxon>
    </lineage>
</organism>
<sequence length="256" mass="29615">MQKGLLLVSHNTDPWIKRLPFIRRSSSVVSRKEINSEQRRSVSETRMSHHKSYRLVYFDAEGRGEYIRLIFHHFKTQFDDIRLTAAEWEKKKASAPFESLPILEMDNGKKVLGDSIAIARYLSKTLGEGFLGKTKLDAARGDMFVYATNDMFGSAMGVTYAKDETDKKEGMVKFEAAGKKYLKNIEKHLKASKSGFIVGEYMTWADIFVMYGIRVIEQFDAGLLKKQKTILHYYEKIRSQEGIREYVEEKWPTDLL</sequence>
<dbReference type="PANTHER" id="PTHR11571">
    <property type="entry name" value="GLUTATHIONE S-TRANSFERASE"/>
    <property type="match status" value="1"/>
</dbReference>